<dbReference type="InterPro" id="IPR045617">
    <property type="entry name" value="DUF6445"/>
</dbReference>
<gene>
    <name evidence="1" type="ORF">ABI_19390</name>
</gene>
<name>F4QLK1_9CAUL</name>
<dbReference type="EMBL" id="GL883077">
    <property type="protein sequence ID" value="EGF93499.1"/>
    <property type="molecule type" value="Genomic_DNA"/>
</dbReference>
<dbReference type="eggNOG" id="COG0665">
    <property type="taxonomic scope" value="Bacteria"/>
</dbReference>
<dbReference type="RefSeq" id="WP_006272697.1">
    <property type="nucleotide sequence ID" value="NZ_GL883077.1"/>
</dbReference>
<sequence>MDIQVHEIGVEKNRVVVIDDFLPDATRAVEAAAGLSPFPPETGTAYPGLRRVVTPAEIAADAYMVALLEQAAPFIGGVFDADAFDLLEASFSLVTRRREDLAVAQRVPHFDSPDPGLLAVLHYLNDIPGTGTCFYRHRATGIERVTADLIPQLHAAAVQELAQFGQPNPGFIGDSDERYEKILHVDGRFNRLLIYQGALLHSGFIPEDFTFSEDPRTGRLTGNLFVQVSGR</sequence>
<dbReference type="AlphaFoldDB" id="F4QLK1"/>
<dbReference type="GO" id="GO:0004812">
    <property type="term" value="F:aminoacyl-tRNA ligase activity"/>
    <property type="evidence" value="ECO:0007669"/>
    <property type="project" value="UniProtKB-KW"/>
</dbReference>
<keyword evidence="2" id="KW-1185">Reference proteome</keyword>
<keyword evidence="1" id="KW-0436">Ligase</keyword>
<dbReference type="OrthoDB" id="7630206at2"/>
<evidence type="ECO:0000313" key="2">
    <source>
        <dbReference type="Proteomes" id="UP000006512"/>
    </source>
</evidence>
<dbReference type="Pfam" id="PF20043">
    <property type="entry name" value="DUF6445"/>
    <property type="match status" value="1"/>
</dbReference>
<reference evidence="2" key="1">
    <citation type="submission" date="2011-03" db="EMBL/GenBank/DDBJ databases">
        <title>Draft genome sequence of Brevundimonas diminuta.</title>
        <authorList>
            <person name="Brown P.J.B."/>
            <person name="Buechlein A."/>
            <person name="Hemmerich C."/>
            <person name="Brun Y.V."/>
        </authorList>
    </citation>
    <scope>NUCLEOTIDE SEQUENCE [LARGE SCALE GENOMIC DNA]</scope>
    <source>
        <strain evidence="2">C19</strain>
    </source>
</reference>
<dbReference type="Proteomes" id="UP000006512">
    <property type="component" value="Unassembled WGS sequence"/>
</dbReference>
<protein>
    <submittedName>
        <fullName evidence="1">Histidyl-tRNA synthetase, class IIA</fullName>
    </submittedName>
</protein>
<dbReference type="HOGENOM" id="CLU_100937_0_0_5"/>
<proteinExistence type="predicted"/>
<accession>F4QLK1</accession>
<keyword evidence="1" id="KW-0030">Aminoacyl-tRNA synthetase</keyword>
<evidence type="ECO:0000313" key="1">
    <source>
        <dbReference type="EMBL" id="EGF93499.1"/>
    </source>
</evidence>
<dbReference type="STRING" id="715226.ABI_19390"/>
<organism evidence="1 2">
    <name type="scientific">Asticcacaulis biprosthecium C19</name>
    <dbReference type="NCBI Taxonomy" id="715226"/>
    <lineage>
        <taxon>Bacteria</taxon>
        <taxon>Pseudomonadati</taxon>
        <taxon>Pseudomonadota</taxon>
        <taxon>Alphaproteobacteria</taxon>
        <taxon>Caulobacterales</taxon>
        <taxon>Caulobacteraceae</taxon>
        <taxon>Asticcacaulis</taxon>
    </lineage>
</organism>